<organism evidence="3 4">
    <name type="scientific">Flectobacillus roseus</name>
    <dbReference type="NCBI Taxonomy" id="502259"/>
    <lineage>
        <taxon>Bacteria</taxon>
        <taxon>Pseudomonadati</taxon>
        <taxon>Bacteroidota</taxon>
        <taxon>Cytophagia</taxon>
        <taxon>Cytophagales</taxon>
        <taxon>Flectobacillaceae</taxon>
        <taxon>Flectobacillus</taxon>
    </lineage>
</organism>
<keyword evidence="3" id="KW-0808">Transferase</keyword>
<evidence type="ECO:0000256" key="1">
    <source>
        <dbReference type="SAM" id="Phobius"/>
    </source>
</evidence>
<dbReference type="Proteomes" id="UP001236507">
    <property type="component" value="Unassembled WGS sequence"/>
</dbReference>
<reference evidence="3 4" key="1">
    <citation type="submission" date="2023-05" db="EMBL/GenBank/DDBJ databases">
        <title>Novel species of genus Flectobacillus isolated from stream in China.</title>
        <authorList>
            <person name="Lu H."/>
        </authorList>
    </citation>
    <scope>NUCLEOTIDE SEQUENCE [LARGE SCALE GENOMIC DNA]</scope>
    <source>
        <strain evidence="3 4">KCTC 42575</strain>
    </source>
</reference>
<keyword evidence="1" id="KW-1133">Transmembrane helix</keyword>
<evidence type="ECO:0000313" key="4">
    <source>
        <dbReference type="Proteomes" id="UP001236507"/>
    </source>
</evidence>
<name>A0ABT6Y3M1_9BACT</name>
<dbReference type="InterPro" id="IPR002656">
    <property type="entry name" value="Acyl_transf_3_dom"/>
</dbReference>
<feature type="transmembrane region" description="Helical" evidence="1">
    <location>
        <begin position="12"/>
        <end position="30"/>
    </location>
</feature>
<feature type="domain" description="Acyltransferase 3" evidence="2">
    <location>
        <begin position="7"/>
        <end position="124"/>
    </location>
</feature>
<keyword evidence="4" id="KW-1185">Reference proteome</keyword>
<sequence>MSRVTQPTKIKNAFLWCSILVATVLFMPRIGGATQLWMNGLYESICIIIIFPIIVYIGASGILHPNEDKICKFLGDISYPLYMTHYVLVYFYVAWISNHKGITLEDAWPMALLTFGSAVVLAVISLKLYDEPVRKWLHQKLG</sequence>
<keyword evidence="1" id="KW-0472">Membrane</keyword>
<dbReference type="RefSeq" id="WP_283343402.1">
    <property type="nucleotide sequence ID" value="NZ_JASHIF010000002.1"/>
</dbReference>
<feature type="transmembrane region" description="Helical" evidence="1">
    <location>
        <begin position="107"/>
        <end position="129"/>
    </location>
</feature>
<feature type="transmembrane region" description="Helical" evidence="1">
    <location>
        <begin position="42"/>
        <end position="65"/>
    </location>
</feature>
<evidence type="ECO:0000313" key="3">
    <source>
        <dbReference type="EMBL" id="MDI9858150.1"/>
    </source>
</evidence>
<comment type="caution">
    <text evidence="3">The sequence shown here is derived from an EMBL/GenBank/DDBJ whole genome shotgun (WGS) entry which is preliminary data.</text>
</comment>
<dbReference type="GO" id="GO:0016746">
    <property type="term" value="F:acyltransferase activity"/>
    <property type="evidence" value="ECO:0007669"/>
    <property type="project" value="UniProtKB-KW"/>
</dbReference>
<dbReference type="EMBL" id="JASHIF010000002">
    <property type="protein sequence ID" value="MDI9858150.1"/>
    <property type="molecule type" value="Genomic_DNA"/>
</dbReference>
<gene>
    <name evidence="3" type="ORF">QM524_02900</name>
</gene>
<keyword evidence="1" id="KW-0812">Transmembrane</keyword>
<keyword evidence="3" id="KW-0012">Acyltransferase</keyword>
<proteinExistence type="predicted"/>
<feature type="transmembrane region" description="Helical" evidence="1">
    <location>
        <begin position="77"/>
        <end position="95"/>
    </location>
</feature>
<accession>A0ABT6Y3M1</accession>
<evidence type="ECO:0000259" key="2">
    <source>
        <dbReference type="Pfam" id="PF01757"/>
    </source>
</evidence>
<dbReference type="Pfam" id="PF01757">
    <property type="entry name" value="Acyl_transf_3"/>
    <property type="match status" value="1"/>
</dbReference>
<protein>
    <submittedName>
        <fullName evidence="3">Acyltransferase family protein</fullName>
    </submittedName>
</protein>